<evidence type="ECO:0000313" key="2">
    <source>
        <dbReference type="EMBL" id="MDO6576620.1"/>
    </source>
</evidence>
<dbReference type="Proteomes" id="UP001170717">
    <property type="component" value="Unassembled WGS sequence"/>
</dbReference>
<evidence type="ECO:0000256" key="1">
    <source>
        <dbReference type="SAM" id="Phobius"/>
    </source>
</evidence>
<dbReference type="AlphaFoldDB" id="A0AAW7YYT4"/>
<feature type="transmembrane region" description="Helical" evidence="1">
    <location>
        <begin position="54"/>
        <end position="73"/>
    </location>
</feature>
<reference evidence="2" key="1">
    <citation type="submission" date="2023-07" db="EMBL/GenBank/DDBJ databases">
        <title>Genome content predicts the carbon catabolic preferences of heterotrophic bacteria.</title>
        <authorList>
            <person name="Gralka M."/>
        </authorList>
    </citation>
    <scope>NUCLEOTIDE SEQUENCE</scope>
    <source>
        <strain evidence="2">F2M12</strain>
    </source>
</reference>
<proteinExistence type="predicted"/>
<feature type="transmembrane region" description="Helical" evidence="1">
    <location>
        <begin position="15"/>
        <end position="34"/>
    </location>
</feature>
<name>A0AAW7YYT4_9ALTE</name>
<keyword evidence="1" id="KW-1133">Transmembrane helix</keyword>
<keyword evidence="1" id="KW-0812">Transmembrane</keyword>
<dbReference type="RefSeq" id="WP_156497412.1">
    <property type="nucleotide sequence ID" value="NZ_CP015345.1"/>
</dbReference>
<gene>
    <name evidence="2" type="ORF">Q4527_04420</name>
</gene>
<organism evidence="2 3">
    <name type="scientific">Alteromonas stellipolaris</name>
    <dbReference type="NCBI Taxonomy" id="233316"/>
    <lineage>
        <taxon>Bacteria</taxon>
        <taxon>Pseudomonadati</taxon>
        <taxon>Pseudomonadota</taxon>
        <taxon>Gammaproteobacteria</taxon>
        <taxon>Alteromonadales</taxon>
        <taxon>Alteromonadaceae</taxon>
        <taxon>Alteromonas/Salinimonas group</taxon>
        <taxon>Alteromonas</taxon>
    </lineage>
</organism>
<protein>
    <submittedName>
        <fullName evidence="2">Uncharacterized protein</fullName>
    </submittedName>
</protein>
<keyword evidence="1" id="KW-0472">Membrane</keyword>
<dbReference type="EMBL" id="JAUOQI010000002">
    <property type="protein sequence ID" value="MDO6576620.1"/>
    <property type="molecule type" value="Genomic_DNA"/>
</dbReference>
<sequence>MTFLIVAGTVSLTQGAFYCWFLVSIVFYMAGPVLGKRKEYFGNEPSSQIMRVNLLPYFLFSFLCGGIAFYGWLSGV</sequence>
<comment type="caution">
    <text evidence="2">The sequence shown here is derived from an EMBL/GenBank/DDBJ whole genome shotgun (WGS) entry which is preliminary data.</text>
</comment>
<evidence type="ECO:0000313" key="3">
    <source>
        <dbReference type="Proteomes" id="UP001170717"/>
    </source>
</evidence>
<accession>A0AAW7YYT4</accession>